<evidence type="ECO:0000256" key="1">
    <source>
        <dbReference type="SAM" id="MobiDB-lite"/>
    </source>
</evidence>
<accession>A0A066WK41</accession>
<dbReference type="PANTHER" id="PTHR37948">
    <property type="entry name" value="ZGC:113208"/>
    <property type="match status" value="1"/>
</dbReference>
<comment type="caution">
    <text evidence="2">The sequence shown here is derived from an EMBL/GenBank/DDBJ whole genome shotgun (WGS) entry which is preliminary data.</text>
</comment>
<dbReference type="STRING" id="1037660.A0A066WK41"/>
<evidence type="ECO:0000313" key="3">
    <source>
        <dbReference type="Proteomes" id="UP000027361"/>
    </source>
</evidence>
<reference evidence="2 3" key="1">
    <citation type="submission" date="2014-05" db="EMBL/GenBank/DDBJ databases">
        <title>Draft genome sequence of a rare smut relative, Tilletiaria anomala UBC 951.</title>
        <authorList>
            <consortium name="DOE Joint Genome Institute"/>
            <person name="Toome M."/>
            <person name="Kuo A."/>
            <person name="Henrissat B."/>
            <person name="Lipzen A."/>
            <person name="Tritt A."/>
            <person name="Yoshinaga Y."/>
            <person name="Zane M."/>
            <person name="Barry K."/>
            <person name="Grigoriev I.V."/>
            <person name="Spatafora J.W."/>
            <person name="Aimea M.C."/>
        </authorList>
    </citation>
    <scope>NUCLEOTIDE SEQUENCE [LARGE SCALE GENOMIC DNA]</scope>
    <source>
        <strain evidence="2 3">UBC 951</strain>
    </source>
</reference>
<dbReference type="OMA" id="AGWIAHE"/>
<feature type="compositionally biased region" description="Basic and acidic residues" evidence="1">
    <location>
        <begin position="99"/>
        <end position="108"/>
    </location>
</feature>
<protein>
    <submittedName>
        <fullName evidence="2">Uncharacterized protein</fullName>
    </submittedName>
</protein>
<dbReference type="EMBL" id="JMSN01000005">
    <property type="protein sequence ID" value="KDN52933.1"/>
    <property type="molecule type" value="Genomic_DNA"/>
</dbReference>
<dbReference type="InParanoid" id="A0A066WK41"/>
<feature type="region of interest" description="Disordered" evidence="1">
    <location>
        <begin position="39"/>
        <end position="108"/>
    </location>
</feature>
<dbReference type="PANTHER" id="PTHR37948:SF1">
    <property type="entry name" value="BLL5189 PROTEIN"/>
    <property type="match status" value="1"/>
</dbReference>
<feature type="compositionally biased region" description="Basic and acidic residues" evidence="1">
    <location>
        <begin position="41"/>
        <end position="50"/>
    </location>
</feature>
<dbReference type="Proteomes" id="UP000027361">
    <property type="component" value="Unassembled WGS sequence"/>
</dbReference>
<dbReference type="RefSeq" id="XP_013245772.1">
    <property type="nucleotide sequence ID" value="XM_013390318.1"/>
</dbReference>
<organism evidence="2 3">
    <name type="scientific">Tilletiaria anomala (strain ATCC 24038 / CBS 436.72 / UBC 951)</name>
    <dbReference type="NCBI Taxonomy" id="1037660"/>
    <lineage>
        <taxon>Eukaryota</taxon>
        <taxon>Fungi</taxon>
        <taxon>Dikarya</taxon>
        <taxon>Basidiomycota</taxon>
        <taxon>Ustilaginomycotina</taxon>
        <taxon>Exobasidiomycetes</taxon>
        <taxon>Georgefischeriales</taxon>
        <taxon>Tilletiariaceae</taxon>
        <taxon>Tilletiaria</taxon>
    </lineage>
</organism>
<feature type="compositionally biased region" description="Low complexity" evidence="1">
    <location>
        <begin position="72"/>
        <end position="81"/>
    </location>
</feature>
<dbReference type="AlphaFoldDB" id="A0A066WK41"/>
<dbReference type="OrthoDB" id="4850at2759"/>
<evidence type="ECO:0000313" key="2">
    <source>
        <dbReference type="EMBL" id="KDN52933.1"/>
    </source>
</evidence>
<proteinExistence type="predicted"/>
<keyword evidence="3" id="KW-1185">Reference proteome</keyword>
<feature type="region of interest" description="Disordered" evidence="1">
    <location>
        <begin position="126"/>
        <end position="155"/>
    </location>
</feature>
<sequence>MFSAAAPTTGSYEEERLENIRRNQALLRELELSSGLGLGDELAHTSDKDVAGPSTATPAAAEARQKRRLSARSRAQQSSPPSKKRALNGETKLRPLPTRRSERVRKPLQHAKVEHIQTQLSSTAVDDADFPATPPRGSVHLKKVRPPNPGSSRDVDVGILADKEYHEEEEDDLDDDIYTAPLPQRETPSSLSEGRGALKFEQGLWHFTPNLTPSEMFLGGAFGGTAFKSHYSPVLRRQLDSELELSRDALPPRARDDFLVRDKPDWRADHAWQRRFLMSDTYRPDVNRFSVKASQSLKEWEDAGWIRAQDPRGWWQWYLRFYYGRRSKDDERQIQRWLKACGPNGRFRRALAAKIASQGGEWSNATINPILRQTLWHWGYELSKTDYEKYF</sequence>
<name>A0A066WK41_TILAU</name>
<gene>
    <name evidence="2" type="ORF">K437DRAFT_292620</name>
</gene>
<dbReference type="HOGENOM" id="CLU_760804_0_0_1"/>
<dbReference type="GeneID" id="25267105"/>